<gene>
    <name evidence="3" type="ORF">F5972_05035</name>
</gene>
<reference evidence="3 4" key="1">
    <citation type="submission" date="2019-09" db="EMBL/GenBank/DDBJ databases">
        <title>Screening of Novel Bioactive Compounds from Soil-Associated.</title>
        <authorList>
            <person name="Gong X."/>
        </authorList>
    </citation>
    <scope>NUCLEOTIDE SEQUENCE [LARGE SCALE GENOMIC DNA]</scope>
    <source>
        <strain evidence="3 4">Gxj-6</strain>
    </source>
</reference>
<dbReference type="EMBL" id="VYTZ01000002">
    <property type="protein sequence ID" value="KAA9380513.1"/>
    <property type="molecule type" value="Genomic_DNA"/>
</dbReference>
<evidence type="ECO:0000256" key="2">
    <source>
        <dbReference type="SAM" id="SignalP"/>
    </source>
</evidence>
<organism evidence="3 4">
    <name type="scientific">Microbispora cellulosiformans</name>
    <dbReference type="NCBI Taxonomy" id="2614688"/>
    <lineage>
        <taxon>Bacteria</taxon>
        <taxon>Bacillati</taxon>
        <taxon>Actinomycetota</taxon>
        <taxon>Actinomycetes</taxon>
        <taxon>Streptosporangiales</taxon>
        <taxon>Streptosporangiaceae</taxon>
        <taxon>Microbispora</taxon>
    </lineage>
</organism>
<dbReference type="PROSITE" id="PS51257">
    <property type="entry name" value="PROKAR_LIPOPROTEIN"/>
    <property type="match status" value="1"/>
</dbReference>
<feature type="region of interest" description="Disordered" evidence="1">
    <location>
        <begin position="158"/>
        <end position="183"/>
    </location>
</feature>
<comment type="caution">
    <text evidence="3">The sequence shown here is derived from an EMBL/GenBank/DDBJ whole genome shotgun (WGS) entry which is preliminary data.</text>
</comment>
<evidence type="ECO:0000313" key="3">
    <source>
        <dbReference type="EMBL" id="KAA9380513.1"/>
    </source>
</evidence>
<feature type="region of interest" description="Disordered" evidence="1">
    <location>
        <begin position="34"/>
        <end position="62"/>
    </location>
</feature>
<dbReference type="AlphaFoldDB" id="A0A5J5K9I8"/>
<evidence type="ECO:0000313" key="4">
    <source>
        <dbReference type="Proteomes" id="UP000327011"/>
    </source>
</evidence>
<keyword evidence="4" id="KW-1185">Reference proteome</keyword>
<feature type="chain" id="PRO_5023913978" description="Lipoprotein" evidence="2">
    <location>
        <begin position="28"/>
        <end position="335"/>
    </location>
</feature>
<keyword evidence="2" id="KW-0732">Signal</keyword>
<dbReference type="RefSeq" id="WP_150931582.1">
    <property type="nucleotide sequence ID" value="NZ_VYTZ01000002.1"/>
</dbReference>
<protein>
    <recommendedName>
        <fullName evidence="5">Lipoprotein</fullName>
    </recommendedName>
</protein>
<name>A0A5J5K9I8_9ACTN</name>
<accession>A0A5J5K9I8</accession>
<evidence type="ECO:0008006" key="5">
    <source>
        <dbReference type="Google" id="ProtNLM"/>
    </source>
</evidence>
<feature type="signal peptide" evidence="2">
    <location>
        <begin position="1"/>
        <end position="27"/>
    </location>
</feature>
<sequence>MPYNPRVLALSVLALVGSVSGCGASVAAVTGAEPQPVTSQSPALSELPPTSGPPMATSTAEPSVGAIPHIRDARPVPMPLDRYMTAIDDVKRIDKARDIAAAECMRRLGFTNWTADTIRTWDPADYTEYDYVEYLDPDLAAKSGYPRPAVGGASVSALREDGRRRHEPTKEERNAFEGGARQTAAGKAIPAGGCVEDASSRIHGGEARLPVDPRSLAVDSRLSALHDSRVREAFAAWSACMARHGLPYPDPVLLRNDPRWASREASEPAGEEERKTAFADATCQAEVNLVGVYKTIRAAYEQSLVEQNKTKLAEAGPVFEDWVDNAKALIESNGS</sequence>
<proteinExistence type="predicted"/>
<feature type="compositionally biased region" description="Basic and acidic residues" evidence="1">
    <location>
        <begin position="158"/>
        <end position="175"/>
    </location>
</feature>
<dbReference type="Proteomes" id="UP000327011">
    <property type="component" value="Unassembled WGS sequence"/>
</dbReference>
<evidence type="ECO:0000256" key="1">
    <source>
        <dbReference type="SAM" id="MobiDB-lite"/>
    </source>
</evidence>